<protein>
    <submittedName>
        <fullName evidence="2">Uncharacterized protein</fullName>
    </submittedName>
</protein>
<name>A0A6J4LYJ3_9ACTN</name>
<accession>A0A6J4LYJ3</accession>
<evidence type="ECO:0000313" key="2">
    <source>
        <dbReference type="EMBL" id="CAA9345282.1"/>
    </source>
</evidence>
<feature type="non-terminal residue" evidence="2">
    <location>
        <position position="1"/>
    </location>
</feature>
<feature type="non-terminal residue" evidence="2">
    <location>
        <position position="161"/>
    </location>
</feature>
<feature type="region of interest" description="Disordered" evidence="1">
    <location>
        <begin position="102"/>
        <end position="161"/>
    </location>
</feature>
<reference evidence="2" key="1">
    <citation type="submission" date="2020-02" db="EMBL/GenBank/DDBJ databases">
        <authorList>
            <person name="Meier V. D."/>
        </authorList>
    </citation>
    <scope>NUCLEOTIDE SEQUENCE</scope>
    <source>
        <strain evidence="2">AVDCRST_MAG24</strain>
    </source>
</reference>
<feature type="region of interest" description="Disordered" evidence="1">
    <location>
        <begin position="1"/>
        <end position="88"/>
    </location>
</feature>
<gene>
    <name evidence="2" type="ORF">AVDCRST_MAG24-1494</name>
</gene>
<dbReference type="AlphaFoldDB" id="A0A6J4LYJ3"/>
<feature type="compositionally biased region" description="Basic residues" evidence="1">
    <location>
        <begin position="109"/>
        <end position="119"/>
    </location>
</feature>
<sequence>GSRGPARRCGWCRSRPTPRSSASGARTRCCGPLRRRQPSCAAGGSWRGSSRCSWWPDGPRTRPGWMPVPGDGTSTAGSPPARRRCPGLSARRLRAVAARWCSSTTWSRPGRRCGRHSAPWRRSESRRSEPPRWRRRGAGRSRAARRPRHAVRNRSGPLPWV</sequence>
<feature type="compositionally biased region" description="Basic residues" evidence="1">
    <location>
        <begin position="133"/>
        <end position="152"/>
    </location>
</feature>
<evidence type="ECO:0000256" key="1">
    <source>
        <dbReference type="SAM" id="MobiDB-lite"/>
    </source>
</evidence>
<proteinExistence type="predicted"/>
<organism evidence="2">
    <name type="scientific">uncultured Nocardioidaceae bacterium</name>
    <dbReference type="NCBI Taxonomy" id="253824"/>
    <lineage>
        <taxon>Bacteria</taxon>
        <taxon>Bacillati</taxon>
        <taxon>Actinomycetota</taxon>
        <taxon>Actinomycetes</taxon>
        <taxon>Propionibacteriales</taxon>
        <taxon>Nocardioidaceae</taxon>
        <taxon>environmental samples</taxon>
    </lineage>
</organism>
<feature type="compositionally biased region" description="Basic and acidic residues" evidence="1">
    <location>
        <begin position="121"/>
        <end position="132"/>
    </location>
</feature>
<dbReference type="EMBL" id="CADCUF010000222">
    <property type="protein sequence ID" value="CAA9345282.1"/>
    <property type="molecule type" value="Genomic_DNA"/>
</dbReference>
<feature type="compositionally biased region" description="Low complexity" evidence="1">
    <location>
        <begin position="39"/>
        <end position="55"/>
    </location>
</feature>